<organism evidence="2">
    <name type="scientific">marine metagenome</name>
    <dbReference type="NCBI Taxonomy" id="408172"/>
    <lineage>
        <taxon>unclassified sequences</taxon>
        <taxon>metagenomes</taxon>
        <taxon>ecological metagenomes</taxon>
    </lineage>
</organism>
<dbReference type="InterPro" id="IPR023577">
    <property type="entry name" value="CYTH_domain"/>
</dbReference>
<accession>A0A381UBJ9</accession>
<dbReference type="PROSITE" id="PS51707">
    <property type="entry name" value="CYTH"/>
    <property type="match status" value="1"/>
</dbReference>
<gene>
    <name evidence="2" type="ORF">METZ01_LOCUS78459</name>
</gene>
<dbReference type="Gene3D" id="2.40.320.10">
    <property type="entry name" value="Hypothetical Protein Pfu-838710-001"/>
    <property type="match status" value="1"/>
</dbReference>
<dbReference type="PIRSF" id="PIRSF016487">
    <property type="entry name" value="CYTH_UCP016487"/>
    <property type="match status" value="1"/>
</dbReference>
<dbReference type="PANTHER" id="PTHR40114">
    <property type="entry name" value="SLR0698 PROTEIN"/>
    <property type="match status" value="1"/>
</dbReference>
<feature type="non-terminal residue" evidence="2">
    <location>
        <position position="111"/>
    </location>
</feature>
<proteinExistence type="predicted"/>
<dbReference type="AlphaFoldDB" id="A0A381UBJ9"/>
<evidence type="ECO:0000313" key="2">
    <source>
        <dbReference type="EMBL" id="SVA25605.1"/>
    </source>
</evidence>
<dbReference type="EMBL" id="UINC01006119">
    <property type="protein sequence ID" value="SVA25605.1"/>
    <property type="molecule type" value="Genomic_DNA"/>
</dbReference>
<protein>
    <recommendedName>
        <fullName evidence="1">CYTH domain-containing protein</fullName>
    </recommendedName>
</protein>
<feature type="non-terminal residue" evidence="2">
    <location>
        <position position="1"/>
    </location>
</feature>
<feature type="domain" description="CYTH" evidence="1">
    <location>
        <begin position="1"/>
        <end position="111"/>
    </location>
</feature>
<dbReference type="InterPro" id="IPR033469">
    <property type="entry name" value="CYTH-like_dom_sf"/>
</dbReference>
<dbReference type="SUPFAM" id="SSF55154">
    <property type="entry name" value="CYTH-like phosphatases"/>
    <property type="match status" value="1"/>
</dbReference>
<dbReference type="PANTHER" id="PTHR40114:SF1">
    <property type="entry name" value="SLR0698 PROTEIN"/>
    <property type="match status" value="1"/>
</dbReference>
<name>A0A381UBJ9_9ZZZZ</name>
<dbReference type="InterPro" id="IPR012042">
    <property type="entry name" value="NeuTTM/CthTTM-like"/>
</dbReference>
<reference evidence="2" key="1">
    <citation type="submission" date="2018-05" db="EMBL/GenBank/DDBJ databases">
        <authorList>
            <person name="Lanie J.A."/>
            <person name="Ng W.-L."/>
            <person name="Kazmierczak K.M."/>
            <person name="Andrzejewski T.M."/>
            <person name="Davidsen T.M."/>
            <person name="Wayne K.J."/>
            <person name="Tettelin H."/>
            <person name="Glass J.I."/>
            <person name="Rusch D."/>
            <person name="Podicherti R."/>
            <person name="Tsui H.-C.T."/>
            <person name="Winkler M.E."/>
        </authorList>
    </citation>
    <scope>NUCLEOTIDE SEQUENCE</scope>
</reference>
<sequence>VKEKPFHLEKKSLHIRQGYIVNDQKQVIRVREKGDEYFLTVKGNNIGISRLEFDFPISKEDAEELLKHFCKTTMIDKTRHYVEFKGHTWEVDEFHGDNEGLVVAEIELDSE</sequence>
<evidence type="ECO:0000259" key="1">
    <source>
        <dbReference type="PROSITE" id="PS51707"/>
    </source>
</evidence>
<dbReference type="Pfam" id="PF01928">
    <property type="entry name" value="CYTH"/>
    <property type="match status" value="1"/>
</dbReference>